<dbReference type="GO" id="GO:0005654">
    <property type="term" value="C:nucleoplasm"/>
    <property type="evidence" value="ECO:0007669"/>
    <property type="project" value="UniProtKB-SubCell"/>
</dbReference>
<dbReference type="GO" id="GO:0006281">
    <property type="term" value="P:DNA repair"/>
    <property type="evidence" value="ECO:0007669"/>
    <property type="project" value="UniProtKB-KW"/>
</dbReference>
<dbReference type="Pfam" id="PF04564">
    <property type="entry name" value="U-box"/>
    <property type="match status" value="1"/>
</dbReference>
<feature type="compositionally biased region" description="Acidic residues" evidence="16">
    <location>
        <begin position="165"/>
        <end position="174"/>
    </location>
</feature>
<dbReference type="InterPro" id="IPR003613">
    <property type="entry name" value="Ubox_domain"/>
</dbReference>
<dbReference type="InterPro" id="IPR013915">
    <property type="entry name" value="Prp19_cc"/>
</dbReference>
<dbReference type="CDD" id="cd16656">
    <property type="entry name" value="RING-Ubox_PRP19"/>
    <property type="match status" value="1"/>
</dbReference>
<dbReference type="Pfam" id="PF24814">
    <property type="entry name" value="WD40_Prp19"/>
    <property type="match status" value="1"/>
</dbReference>
<evidence type="ECO:0000256" key="10">
    <source>
        <dbReference type="ARBA" id="ARBA00022786"/>
    </source>
</evidence>
<feature type="domain" description="U-box" evidence="17">
    <location>
        <begin position="12"/>
        <end position="71"/>
    </location>
</feature>
<dbReference type="InterPro" id="IPR001680">
    <property type="entry name" value="WD40_rpt"/>
</dbReference>
<keyword evidence="6 15" id="KW-0808">Transferase</keyword>
<comment type="catalytic activity">
    <reaction evidence="15">
        <text>S-ubiquitinyl-[E2 ubiquitin-conjugating enzyme]-L-cysteine + [acceptor protein]-L-lysine = [E2 ubiquitin-conjugating enzyme]-L-cysteine + N(6)-ubiquitinyl-[acceptor protein]-L-lysine.</text>
        <dbReference type="EC" id="2.3.2.27"/>
    </reaction>
</comment>
<feature type="region of interest" description="Disordered" evidence="16">
    <location>
        <begin position="146"/>
        <end position="180"/>
    </location>
</feature>
<dbReference type="EMBL" id="CAJFCW020000002">
    <property type="protein sequence ID" value="CAG9096115.1"/>
    <property type="molecule type" value="Genomic_DNA"/>
</dbReference>
<dbReference type="PANTHER" id="PTHR43995">
    <property type="entry name" value="PRE-MRNA-PROCESSING FACTOR 19"/>
    <property type="match status" value="1"/>
</dbReference>
<evidence type="ECO:0000256" key="8">
    <source>
        <dbReference type="ARBA" id="ARBA00022737"/>
    </source>
</evidence>
<dbReference type="InterPro" id="IPR013083">
    <property type="entry name" value="Znf_RING/FYVE/PHD"/>
</dbReference>
<dbReference type="Proteomes" id="UP000614601">
    <property type="component" value="Unassembled WGS sequence"/>
</dbReference>
<dbReference type="InterPro" id="IPR038959">
    <property type="entry name" value="Prp19"/>
</dbReference>
<dbReference type="UniPathway" id="UPA00143"/>
<evidence type="ECO:0000256" key="7">
    <source>
        <dbReference type="ARBA" id="ARBA00022728"/>
    </source>
</evidence>
<dbReference type="AlphaFoldDB" id="A0A811KAQ3"/>
<keyword evidence="4 14" id="KW-0853">WD repeat</keyword>
<dbReference type="InterPro" id="IPR015943">
    <property type="entry name" value="WD40/YVTN_repeat-like_dom_sf"/>
</dbReference>
<comment type="subcellular location">
    <subcellularLocation>
        <location evidence="1">Nucleus</location>
        <location evidence="1">Nucleoplasm</location>
    </subcellularLocation>
</comment>
<feature type="repeat" description="WD" evidence="14">
    <location>
        <begin position="270"/>
        <end position="311"/>
    </location>
</feature>
<dbReference type="GO" id="GO:0070534">
    <property type="term" value="P:protein K63-linked ubiquitination"/>
    <property type="evidence" value="ECO:0007669"/>
    <property type="project" value="UniProtKB-UniRule"/>
</dbReference>
<dbReference type="GO" id="GO:0071006">
    <property type="term" value="C:U2-type catalytic step 1 spliceosome"/>
    <property type="evidence" value="ECO:0007669"/>
    <property type="project" value="TreeGrafter"/>
</dbReference>
<dbReference type="Proteomes" id="UP000783686">
    <property type="component" value="Unassembled WGS sequence"/>
</dbReference>
<organism evidence="18 19">
    <name type="scientific">Bursaphelenchus okinawaensis</name>
    <dbReference type="NCBI Taxonomy" id="465554"/>
    <lineage>
        <taxon>Eukaryota</taxon>
        <taxon>Metazoa</taxon>
        <taxon>Ecdysozoa</taxon>
        <taxon>Nematoda</taxon>
        <taxon>Chromadorea</taxon>
        <taxon>Rhabditida</taxon>
        <taxon>Tylenchina</taxon>
        <taxon>Tylenchomorpha</taxon>
        <taxon>Aphelenchoidea</taxon>
        <taxon>Aphelenchoididae</taxon>
        <taxon>Bursaphelenchus</taxon>
    </lineage>
</organism>
<dbReference type="Gene3D" id="2.130.10.10">
    <property type="entry name" value="YVTN repeat-like/Quinoprotein amine dehydrogenase"/>
    <property type="match status" value="1"/>
</dbReference>
<keyword evidence="12 15" id="KW-0234">DNA repair</keyword>
<evidence type="ECO:0000313" key="19">
    <source>
        <dbReference type="Proteomes" id="UP000614601"/>
    </source>
</evidence>
<dbReference type="Gene3D" id="3.30.40.10">
    <property type="entry name" value="Zinc/RING finger domain, C3HC4 (zinc finger)"/>
    <property type="match status" value="1"/>
</dbReference>
<dbReference type="PANTHER" id="PTHR43995:SF1">
    <property type="entry name" value="PRE-MRNA-PROCESSING FACTOR 19"/>
    <property type="match status" value="1"/>
</dbReference>
<evidence type="ECO:0000259" key="17">
    <source>
        <dbReference type="SMART" id="SM00504"/>
    </source>
</evidence>
<name>A0A811KAQ3_9BILA</name>
<dbReference type="GO" id="GO:0000974">
    <property type="term" value="C:Prp19 complex"/>
    <property type="evidence" value="ECO:0007669"/>
    <property type="project" value="UniProtKB-UniRule"/>
</dbReference>
<dbReference type="SUPFAM" id="SSF50978">
    <property type="entry name" value="WD40 repeat-like"/>
    <property type="match status" value="1"/>
</dbReference>
<sequence>MASGDKSASSSAFVCAISGDLAEEPVVSPASGEIFEKRLIVKYIESEGCDPVSKQPLKVADLVAIKLSDEARANARPIQTSSIPHLLQMLQNEWDALMLNNFTLRNEVQSAREELTHALYQNDAACRVINRLSLELQSARNAMANIPAHRLQQSANPETRRQDDNVNDENDVEMGDALPGLSEQNIQKIEEFGNGLSQKRKQKGKKLPEGLASTETLAQFKEGAVHTGLHSVGTPGITCLDLNERLVLTGGVDKTLSLFDLDNEVIEKTFKGHKKQITACIIHPDGDNVVSASQDATVKIWSKSNEQAKHTINIHTGSVNDISLHPTNDYLFAFSEDQHWSVIDLNVGQALVKVKDDQDEAPITCGRCHPDGLIFGLGTRDGNVKIWDVRNQKRVALFTGHQGTVKSLAFSENGYYLASGAEEGEVKIWDLRKLDNVKTFAVGDGSHPVNSVTFDQSGAYLAAAANVVQIYQARSWKVVNTFENHSEAVTSVRFGSLATFLVTTSMDKSLRVFN</sequence>
<dbReference type="FunFam" id="3.30.40.10:FF:000027">
    <property type="entry name" value="Pre-mRNA-processing factor 19, putative"/>
    <property type="match status" value="1"/>
</dbReference>
<evidence type="ECO:0000256" key="6">
    <source>
        <dbReference type="ARBA" id="ARBA00022679"/>
    </source>
</evidence>
<comment type="similarity">
    <text evidence="3 15">Belongs to the WD repeat PRP19 family.</text>
</comment>
<evidence type="ECO:0000256" key="16">
    <source>
        <dbReference type="SAM" id="MobiDB-lite"/>
    </source>
</evidence>
<dbReference type="SMART" id="SM00504">
    <property type="entry name" value="Ubox"/>
    <property type="match status" value="1"/>
</dbReference>
<dbReference type="GO" id="GO:0000398">
    <property type="term" value="P:mRNA splicing, via spliceosome"/>
    <property type="evidence" value="ECO:0007669"/>
    <property type="project" value="InterPro"/>
</dbReference>
<evidence type="ECO:0000256" key="11">
    <source>
        <dbReference type="ARBA" id="ARBA00023187"/>
    </source>
</evidence>
<gene>
    <name evidence="18" type="ORF">BOKJ2_LOCUS4255</name>
</gene>
<evidence type="ECO:0000256" key="13">
    <source>
        <dbReference type="ARBA" id="ARBA00023242"/>
    </source>
</evidence>
<evidence type="ECO:0000256" key="15">
    <source>
        <dbReference type="RuleBase" id="RU367101"/>
    </source>
</evidence>
<feature type="repeat" description="WD" evidence="14">
    <location>
        <begin position="369"/>
        <end position="397"/>
    </location>
</feature>
<dbReference type="PROSITE" id="PS50294">
    <property type="entry name" value="WD_REPEATS_REGION"/>
    <property type="match status" value="3"/>
</dbReference>
<feature type="repeat" description="WD" evidence="14">
    <location>
        <begin position="482"/>
        <end position="514"/>
    </location>
</feature>
<dbReference type="GO" id="GO:0005737">
    <property type="term" value="C:cytoplasm"/>
    <property type="evidence" value="ECO:0007669"/>
    <property type="project" value="TreeGrafter"/>
</dbReference>
<dbReference type="PROSITE" id="PS50082">
    <property type="entry name" value="WD_REPEATS_2"/>
    <property type="match status" value="4"/>
</dbReference>
<dbReference type="SUPFAM" id="SSF57850">
    <property type="entry name" value="RING/U-box"/>
    <property type="match status" value="1"/>
</dbReference>
<dbReference type="SMART" id="SM00320">
    <property type="entry name" value="WD40"/>
    <property type="match status" value="7"/>
</dbReference>
<keyword evidence="8" id="KW-0677">Repeat</keyword>
<dbReference type="Pfam" id="PF08606">
    <property type="entry name" value="Prp19"/>
    <property type="match status" value="1"/>
</dbReference>
<comment type="caution">
    <text evidence="18">The sequence shown here is derived from an EMBL/GenBank/DDBJ whole genome shotgun (WGS) entry which is preliminary data.</text>
</comment>
<proteinExistence type="inferred from homology"/>
<accession>A0A811KAQ3</accession>
<feature type="repeat" description="WD" evidence="14">
    <location>
        <begin position="398"/>
        <end position="439"/>
    </location>
</feature>
<dbReference type="InterPro" id="IPR055340">
    <property type="entry name" value="RING-Ubox_PRP19"/>
</dbReference>
<dbReference type="InterPro" id="IPR020472">
    <property type="entry name" value="WD40_PAC1"/>
</dbReference>
<evidence type="ECO:0000256" key="12">
    <source>
        <dbReference type="ARBA" id="ARBA00023204"/>
    </source>
</evidence>
<keyword evidence="9 15" id="KW-0227">DNA damage</keyword>
<dbReference type="CDD" id="cd00200">
    <property type="entry name" value="WD40"/>
    <property type="match status" value="1"/>
</dbReference>
<evidence type="ECO:0000256" key="5">
    <source>
        <dbReference type="ARBA" id="ARBA00022664"/>
    </source>
</evidence>
<comment type="function">
    <text evidence="15">Ubiquitin-protein ligase which is mainly involved pre-mRNA splicing and DNA repair. Required for pre-mRNA splicing as component of the spliceosome.</text>
</comment>
<keyword evidence="19" id="KW-1185">Reference proteome</keyword>
<dbReference type="EC" id="2.3.2.27" evidence="15"/>
<dbReference type="OrthoDB" id="687049at2759"/>
<dbReference type="GO" id="GO:0061630">
    <property type="term" value="F:ubiquitin protein ligase activity"/>
    <property type="evidence" value="ECO:0007669"/>
    <property type="project" value="UniProtKB-UniRule"/>
</dbReference>
<comment type="pathway">
    <text evidence="2 15">Protein modification; protein ubiquitination.</text>
</comment>
<dbReference type="PRINTS" id="PR00320">
    <property type="entry name" value="GPROTEINBRPT"/>
</dbReference>
<evidence type="ECO:0000256" key="9">
    <source>
        <dbReference type="ARBA" id="ARBA00022763"/>
    </source>
</evidence>
<dbReference type="InterPro" id="IPR036322">
    <property type="entry name" value="WD40_repeat_dom_sf"/>
</dbReference>
<evidence type="ECO:0000256" key="14">
    <source>
        <dbReference type="PROSITE-ProRule" id="PRU00221"/>
    </source>
</evidence>
<keyword evidence="11 15" id="KW-0508">mRNA splicing</keyword>
<comment type="subunit">
    <text evidence="15">Homotetramer.</text>
</comment>
<keyword evidence="10 15" id="KW-0833">Ubl conjugation pathway</keyword>
<evidence type="ECO:0000256" key="4">
    <source>
        <dbReference type="ARBA" id="ARBA00022574"/>
    </source>
</evidence>
<evidence type="ECO:0000256" key="3">
    <source>
        <dbReference type="ARBA" id="ARBA00006388"/>
    </source>
</evidence>
<evidence type="ECO:0000256" key="1">
    <source>
        <dbReference type="ARBA" id="ARBA00004642"/>
    </source>
</evidence>
<keyword evidence="13 15" id="KW-0539">Nucleus</keyword>
<dbReference type="EMBL" id="CAJFDH010000002">
    <property type="protein sequence ID" value="CAD5212454.1"/>
    <property type="molecule type" value="Genomic_DNA"/>
</dbReference>
<protein>
    <recommendedName>
        <fullName evidence="15">Pre-mRNA-processing factor 19</fullName>
        <ecNumber evidence="15">2.3.2.27</ecNumber>
    </recommendedName>
</protein>
<keyword evidence="7 15" id="KW-0747">Spliceosome</keyword>
<keyword evidence="5 15" id="KW-0507">mRNA processing</keyword>
<evidence type="ECO:0000313" key="18">
    <source>
        <dbReference type="EMBL" id="CAD5212454.1"/>
    </source>
</evidence>
<evidence type="ECO:0000256" key="2">
    <source>
        <dbReference type="ARBA" id="ARBA00004906"/>
    </source>
</evidence>
<reference evidence="18" key="1">
    <citation type="submission" date="2020-09" db="EMBL/GenBank/DDBJ databases">
        <authorList>
            <person name="Kikuchi T."/>
        </authorList>
    </citation>
    <scope>NUCLEOTIDE SEQUENCE</scope>
    <source>
        <strain evidence="18">SH1</strain>
    </source>
</reference>